<keyword evidence="2" id="KW-0805">Transcription regulation</keyword>
<evidence type="ECO:0000256" key="2">
    <source>
        <dbReference type="ARBA" id="ARBA00023015"/>
    </source>
</evidence>
<protein>
    <submittedName>
        <fullName evidence="6">DNA-binding transcriptional regulator, LysR family</fullName>
    </submittedName>
</protein>
<dbReference type="GO" id="GO:0003700">
    <property type="term" value="F:DNA-binding transcription factor activity"/>
    <property type="evidence" value="ECO:0007669"/>
    <property type="project" value="InterPro"/>
</dbReference>
<evidence type="ECO:0000313" key="6">
    <source>
        <dbReference type="EMBL" id="SDF17675.1"/>
    </source>
</evidence>
<dbReference type="SUPFAM" id="SSF46785">
    <property type="entry name" value="Winged helix' DNA-binding domain"/>
    <property type="match status" value="1"/>
</dbReference>
<proteinExistence type="inferred from homology"/>
<evidence type="ECO:0000313" key="7">
    <source>
        <dbReference type="Proteomes" id="UP000198922"/>
    </source>
</evidence>
<dbReference type="Gene3D" id="1.10.10.10">
    <property type="entry name" value="Winged helix-like DNA-binding domain superfamily/Winged helix DNA-binding domain"/>
    <property type="match status" value="1"/>
</dbReference>
<keyword evidence="4" id="KW-0804">Transcription</keyword>
<dbReference type="SUPFAM" id="SSF53850">
    <property type="entry name" value="Periplasmic binding protein-like II"/>
    <property type="match status" value="1"/>
</dbReference>
<dbReference type="EMBL" id="FNAT01000008">
    <property type="protein sequence ID" value="SDF17675.1"/>
    <property type="molecule type" value="Genomic_DNA"/>
</dbReference>
<gene>
    <name evidence="6" type="ORF">SAMN04488567_3573</name>
</gene>
<sequence>MLPWKRIDRVAVIGVVNFRTFDLNLLRVLDALLREGSTVRAGARLGMSQSAVSSALARLRSALGDELFFRHRGGLAPTRFAETLRDPLREALDGLQGILSGPGGFDPAASDARFRISGSDFFAEMLMPPLAEALSREAPLMRVHLVDLVPDSYVATLERYGADMALVPALELPNWVHSRHVFDSAFAVIARAGHPAVAAAAVRPGEVMPVDLFCDLYHVLFSPEGKTRAMGDAALARVGRERRVAMTLPVFSGVCRAVAGSDLIALIPRQLARRVAGPMGLEVYAPPMPIAPAPIVMIWHRRHDAWPAHGWMRDRIAALLAPLDADPDF</sequence>
<reference evidence="7" key="1">
    <citation type="submission" date="2016-10" db="EMBL/GenBank/DDBJ databases">
        <authorList>
            <person name="Varghese N."/>
            <person name="Submissions S."/>
        </authorList>
    </citation>
    <scope>NUCLEOTIDE SEQUENCE [LARGE SCALE GENOMIC DNA]</scope>
    <source>
        <strain evidence="7">DSM 21424</strain>
    </source>
</reference>
<feature type="domain" description="HTH lysR-type" evidence="5">
    <location>
        <begin position="21"/>
        <end position="78"/>
    </location>
</feature>
<keyword evidence="3 6" id="KW-0238">DNA-binding</keyword>
<evidence type="ECO:0000259" key="5">
    <source>
        <dbReference type="PROSITE" id="PS50931"/>
    </source>
</evidence>
<dbReference type="InterPro" id="IPR000847">
    <property type="entry name" value="LysR_HTH_N"/>
</dbReference>
<comment type="similarity">
    <text evidence="1">Belongs to the LysR transcriptional regulatory family.</text>
</comment>
<dbReference type="Pfam" id="PF00126">
    <property type="entry name" value="HTH_1"/>
    <property type="match status" value="1"/>
</dbReference>
<dbReference type="GO" id="GO:0003677">
    <property type="term" value="F:DNA binding"/>
    <property type="evidence" value="ECO:0007669"/>
    <property type="project" value="UniProtKB-KW"/>
</dbReference>
<dbReference type="PANTHER" id="PTHR30118">
    <property type="entry name" value="HTH-TYPE TRANSCRIPTIONAL REGULATOR LEUO-RELATED"/>
    <property type="match status" value="1"/>
</dbReference>
<evidence type="ECO:0000256" key="3">
    <source>
        <dbReference type="ARBA" id="ARBA00023125"/>
    </source>
</evidence>
<evidence type="ECO:0000256" key="1">
    <source>
        <dbReference type="ARBA" id="ARBA00009437"/>
    </source>
</evidence>
<dbReference type="PROSITE" id="PS50931">
    <property type="entry name" value="HTH_LYSR"/>
    <property type="match status" value="1"/>
</dbReference>
<accession>A0A1G7IYH9</accession>
<dbReference type="Pfam" id="PF03466">
    <property type="entry name" value="LysR_substrate"/>
    <property type="match status" value="1"/>
</dbReference>
<dbReference type="InterPro" id="IPR005119">
    <property type="entry name" value="LysR_subst-bd"/>
</dbReference>
<dbReference type="Gene3D" id="3.40.190.10">
    <property type="entry name" value="Periplasmic binding protein-like II"/>
    <property type="match status" value="2"/>
</dbReference>
<dbReference type="InterPro" id="IPR036390">
    <property type="entry name" value="WH_DNA-bd_sf"/>
</dbReference>
<dbReference type="InterPro" id="IPR037402">
    <property type="entry name" value="YidZ_PBP2"/>
</dbReference>
<dbReference type="InterPro" id="IPR036388">
    <property type="entry name" value="WH-like_DNA-bd_sf"/>
</dbReference>
<dbReference type="PANTHER" id="PTHR30118:SF6">
    <property type="entry name" value="HTH-TYPE TRANSCRIPTIONAL REGULATOR LEUO"/>
    <property type="match status" value="1"/>
</dbReference>
<dbReference type="CDD" id="cd08417">
    <property type="entry name" value="PBP2_Nitroaromatics_like"/>
    <property type="match status" value="1"/>
</dbReference>
<evidence type="ECO:0000256" key="4">
    <source>
        <dbReference type="ARBA" id="ARBA00023163"/>
    </source>
</evidence>
<dbReference type="Proteomes" id="UP000198922">
    <property type="component" value="Unassembled WGS sequence"/>
</dbReference>
<keyword evidence="7" id="KW-1185">Reference proteome</keyword>
<dbReference type="InterPro" id="IPR050389">
    <property type="entry name" value="LysR-type_TF"/>
</dbReference>
<name>A0A1G7IYH9_9RHOB</name>
<dbReference type="AlphaFoldDB" id="A0A1G7IYH9"/>
<dbReference type="PRINTS" id="PR00039">
    <property type="entry name" value="HTHLYSR"/>
</dbReference>
<organism evidence="6 7">
    <name type="scientific">Limimaricola pyoseonensis</name>
    <dbReference type="NCBI Taxonomy" id="521013"/>
    <lineage>
        <taxon>Bacteria</taxon>
        <taxon>Pseudomonadati</taxon>
        <taxon>Pseudomonadota</taxon>
        <taxon>Alphaproteobacteria</taxon>
        <taxon>Rhodobacterales</taxon>
        <taxon>Paracoccaceae</taxon>
        <taxon>Limimaricola</taxon>
    </lineage>
</organism>
<dbReference type="STRING" id="521013.SAMN04488567_3573"/>